<organism evidence="9 10">
    <name type="scientific">Salmo salar</name>
    <name type="common">Atlantic salmon</name>
    <dbReference type="NCBI Taxonomy" id="8030"/>
    <lineage>
        <taxon>Eukaryota</taxon>
        <taxon>Metazoa</taxon>
        <taxon>Chordata</taxon>
        <taxon>Craniata</taxon>
        <taxon>Vertebrata</taxon>
        <taxon>Euteleostomi</taxon>
        <taxon>Actinopterygii</taxon>
        <taxon>Neopterygii</taxon>
        <taxon>Teleostei</taxon>
        <taxon>Protacanthopterygii</taxon>
        <taxon>Salmoniformes</taxon>
        <taxon>Salmonidae</taxon>
        <taxon>Salmoninae</taxon>
        <taxon>Salmo</taxon>
    </lineage>
</organism>
<feature type="transmembrane region" description="Helical" evidence="6">
    <location>
        <begin position="325"/>
        <end position="349"/>
    </location>
</feature>
<feature type="transmembrane region" description="Helical" evidence="6">
    <location>
        <begin position="496"/>
        <end position="515"/>
    </location>
</feature>
<feature type="transmembrane region" description="Helical" evidence="6">
    <location>
        <begin position="471"/>
        <end position="490"/>
    </location>
</feature>
<feature type="transmembrane region" description="Helical" evidence="6">
    <location>
        <begin position="284"/>
        <end position="304"/>
    </location>
</feature>
<dbReference type="Pfam" id="PF00324">
    <property type="entry name" value="AA_permease"/>
    <property type="match status" value="1"/>
</dbReference>
<feature type="domain" description="Amino acid permease/ SLC12A" evidence="7">
    <location>
        <begin position="57"/>
        <end position="555"/>
    </location>
</feature>
<keyword evidence="3 6" id="KW-1133">Transmembrane helix</keyword>
<evidence type="ECO:0000256" key="4">
    <source>
        <dbReference type="ARBA" id="ARBA00023136"/>
    </source>
</evidence>
<feature type="transmembrane region" description="Helical" evidence="6">
    <location>
        <begin position="369"/>
        <end position="393"/>
    </location>
</feature>
<evidence type="ECO:0000256" key="6">
    <source>
        <dbReference type="SAM" id="Phobius"/>
    </source>
</evidence>
<feature type="transmembrane region" description="Helical" evidence="6">
    <location>
        <begin position="437"/>
        <end position="459"/>
    </location>
</feature>
<dbReference type="Pfam" id="PF03522">
    <property type="entry name" value="SLC12"/>
    <property type="match status" value="1"/>
</dbReference>
<dbReference type="InterPro" id="IPR018491">
    <property type="entry name" value="SLC12_C"/>
</dbReference>
<dbReference type="Gene3D" id="1.20.1740.10">
    <property type="entry name" value="Amino acid/polyamine transporter I"/>
    <property type="match status" value="1"/>
</dbReference>
<feature type="domain" description="SLC12A transporter C-terminal" evidence="8">
    <location>
        <begin position="567"/>
        <end position="655"/>
    </location>
</feature>
<evidence type="ECO:0000313" key="9">
    <source>
        <dbReference type="Proteomes" id="UP001652741"/>
    </source>
</evidence>
<reference evidence="10" key="1">
    <citation type="submission" date="2025-08" db="UniProtKB">
        <authorList>
            <consortium name="RefSeq"/>
        </authorList>
    </citation>
    <scope>IDENTIFICATION</scope>
</reference>
<keyword evidence="2 6" id="KW-0812">Transmembrane</keyword>
<feature type="region of interest" description="Disordered" evidence="5">
    <location>
        <begin position="836"/>
        <end position="859"/>
    </location>
</feature>
<name>A0ABM3FBH4_SALSA</name>
<gene>
    <name evidence="10" type="primary">LOC106613052</name>
</gene>
<feature type="transmembrane region" description="Helical" evidence="6">
    <location>
        <begin position="211"/>
        <end position="232"/>
    </location>
</feature>
<dbReference type="InterPro" id="IPR004842">
    <property type="entry name" value="SLC12A_fam"/>
</dbReference>
<evidence type="ECO:0000256" key="5">
    <source>
        <dbReference type="SAM" id="MobiDB-lite"/>
    </source>
</evidence>
<evidence type="ECO:0000256" key="1">
    <source>
        <dbReference type="ARBA" id="ARBA00004141"/>
    </source>
</evidence>
<comment type="subcellular location">
    <subcellularLocation>
        <location evidence="1">Membrane</location>
        <topology evidence="1">Multi-pass membrane protein</topology>
    </subcellularLocation>
</comment>
<sequence length="951" mass="105174">MSERTPLLHYRLSTSVNEQSGEHQPCLAREAVEQSPAVSRRKSAHHSRPKKLSTFFGVVIPTLLSMFSVVVFLRIGFVVGQCGLYQAIAMFLVAYFIISMTVLSVCAISTNGALDAGGAYYMISRALGPEFGGSLGVMFFLANVCSSALYILGLVEAIVATFGLPEDGVSPAGSLQVLPAGYWWSLLYATGILLLCLLVCLVGAEIYAKASFIIFLVVMLVLATIFISFFAVRPRTILLPAAPPIHNSTGPQPPTMANFTGFKLNTLLGNLDADYAVDYTTGTMMSFATVFAVMFNGCTGIMAGSNMSGDLKNPSYSIPRGTITAVIFTFIIYNLLSLMVACSCDRILLQRDYSFLRDINVWNPLVTVGVYSSTMSAAMSNLIGASRILYALARDDLFGTVLSPAKKTSRNGNPWVSVLLSWFLVQLVLFTGKLNTIASIVTIFFLLVYAAVDLACLALEWASAPNFRPTFRYFTWHTCVLGIVGCAVMMFLINSIYASASIAFMLLLLLLIHYLSPTSSWGYISQALIFHQVRKYLLMLDVRKDHVKFWRPQVLLMVSNPRSSVGLITFINDIKKSGLYVLGHVLLGDLDTLPSDPLQCRYDSWLSLVDHLNIKAFVNLTLADSVRHGVQHLLFISGLGGMRPNTLVLGFYDDCTPKDKLTDHNLADATVPTQDPEDERPPYHFPALRASIDGNGENGKVMGPQEYVAVIADAMKMLKNVALARYFHQFDRASTISSSPGKGALYVDVWPVNLLRPDSSSYVDTCSLFLLQLACVLNMVRAWRHARLRLFLCVEEGRSLRGSEAKLGQLLKELRIKANVYTVPWDQQVALHWQRQGEAGKQRPSHQSRREEEEGLGKMGLFEEEEEGDDDYVNSFPSNATRLSDEYLSAVNRLILEQARPPPAVRFLYLPRPPADTRRYTAYLRQLDLLTKDLGPTLLIHGVTPVLTTDL</sequence>
<dbReference type="PANTHER" id="PTHR11827">
    <property type="entry name" value="SOLUTE CARRIER FAMILY 12, CATION COTRANSPORTERS"/>
    <property type="match status" value="1"/>
</dbReference>
<dbReference type="GeneID" id="106613052"/>
<evidence type="ECO:0000259" key="8">
    <source>
        <dbReference type="Pfam" id="PF03522"/>
    </source>
</evidence>
<dbReference type="Proteomes" id="UP001652741">
    <property type="component" value="Chromosome ssa09"/>
</dbReference>
<dbReference type="PANTHER" id="PTHR11827:SF96">
    <property type="entry name" value="SOLUTE CARRIER FAMILY 12 MEMBER 9"/>
    <property type="match status" value="1"/>
</dbReference>
<evidence type="ECO:0000313" key="10">
    <source>
        <dbReference type="RefSeq" id="XP_045580657.1"/>
    </source>
</evidence>
<feature type="transmembrane region" description="Helical" evidence="6">
    <location>
        <begin position="182"/>
        <end position="204"/>
    </location>
</feature>
<keyword evidence="4 6" id="KW-0472">Membrane</keyword>
<feature type="transmembrane region" description="Helical" evidence="6">
    <location>
        <begin position="414"/>
        <end position="431"/>
    </location>
</feature>
<protein>
    <submittedName>
        <fullName evidence="10">Solute carrier family 12 member 9</fullName>
    </submittedName>
</protein>
<feature type="transmembrane region" description="Helical" evidence="6">
    <location>
        <begin position="87"/>
        <end position="114"/>
    </location>
</feature>
<dbReference type="RefSeq" id="XP_045580657.1">
    <property type="nucleotide sequence ID" value="XM_045724701.1"/>
</dbReference>
<evidence type="ECO:0000256" key="3">
    <source>
        <dbReference type="ARBA" id="ARBA00022989"/>
    </source>
</evidence>
<evidence type="ECO:0000256" key="2">
    <source>
        <dbReference type="ARBA" id="ARBA00022692"/>
    </source>
</evidence>
<feature type="transmembrane region" description="Helical" evidence="6">
    <location>
        <begin position="52"/>
        <end position="75"/>
    </location>
</feature>
<feature type="transmembrane region" description="Helical" evidence="6">
    <location>
        <begin position="135"/>
        <end position="162"/>
    </location>
</feature>
<dbReference type="InterPro" id="IPR004841">
    <property type="entry name" value="AA-permease/SLC12A_dom"/>
</dbReference>
<accession>A0ABM3FBH4</accession>
<evidence type="ECO:0000259" key="7">
    <source>
        <dbReference type="Pfam" id="PF00324"/>
    </source>
</evidence>
<keyword evidence="9" id="KW-1185">Reference proteome</keyword>
<proteinExistence type="predicted"/>